<organism evidence="2 3">
    <name type="scientific">Catenaria anguillulae PL171</name>
    <dbReference type="NCBI Taxonomy" id="765915"/>
    <lineage>
        <taxon>Eukaryota</taxon>
        <taxon>Fungi</taxon>
        <taxon>Fungi incertae sedis</taxon>
        <taxon>Blastocladiomycota</taxon>
        <taxon>Blastocladiomycetes</taxon>
        <taxon>Blastocladiales</taxon>
        <taxon>Catenariaceae</taxon>
        <taxon>Catenaria</taxon>
    </lineage>
</organism>
<name>A0A1Y2HVA8_9FUNG</name>
<comment type="caution">
    <text evidence="2">The sequence shown here is derived from an EMBL/GenBank/DDBJ whole genome shotgun (WGS) entry which is preliminary data.</text>
</comment>
<dbReference type="EMBL" id="MCFL01000014">
    <property type="protein sequence ID" value="ORZ37062.1"/>
    <property type="molecule type" value="Genomic_DNA"/>
</dbReference>
<evidence type="ECO:0000256" key="1">
    <source>
        <dbReference type="SAM" id="MobiDB-lite"/>
    </source>
</evidence>
<feature type="compositionally biased region" description="Polar residues" evidence="1">
    <location>
        <begin position="62"/>
        <end position="74"/>
    </location>
</feature>
<evidence type="ECO:0000313" key="3">
    <source>
        <dbReference type="Proteomes" id="UP000193411"/>
    </source>
</evidence>
<proteinExistence type="predicted"/>
<keyword evidence="3" id="KW-1185">Reference proteome</keyword>
<protein>
    <submittedName>
        <fullName evidence="2">Uncharacterized protein</fullName>
    </submittedName>
</protein>
<reference evidence="2 3" key="1">
    <citation type="submission" date="2016-07" db="EMBL/GenBank/DDBJ databases">
        <title>Pervasive Adenine N6-methylation of Active Genes in Fungi.</title>
        <authorList>
            <consortium name="DOE Joint Genome Institute"/>
            <person name="Mondo S.J."/>
            <person name="Dannebaum R.O."/>
            <person name="Kuo R.C."/>
            <person name="Labutti K."/>
            <person name="Haridas S."/>
            <person name="Kuo A."/>
            <person name="Salamov A."/>
            <person name="Ahrendt S.R."/>
            <person name="Lipzen A."/>
            <person name="Sullivan W."/>
            <person name="Andreopoulos W.B."/>
            <person name="Clum A."/>
            <person name="Lindquist E."/>
            <person name="Daum C."/>
            <person name="Ramamoorthy G.K."/>
            <person name="Gryganskyi A."/>
            <person name="Culley D."/>
            <person name="Magnuson J.K."/>
            <person name="James T.Y."/>
            <person name="O'Malley M.A."/>
            <person name="Stajich J.E."/>
            <person name="Spatafora J.W."/>
            <person name="Visel A."/>
            <person name="Grigoriev I.V."/>
        </authorList>
    </citation>
    <scope>NUCLEOTIDE SEQUENCE [LARGE SCALE GENOMIC DNA]</scope>
    <source>
        <strain evidence="2 3">PL171</strain>
    </source>
</reference>
<feature type="compositionally biased region" description="Basic and acidic residues" evidence="1">
    <location>
        <begin position="51"/>
        <end position="61"/>
    </location>
</feature>
<sequence length="299" mass="33164">MSFVRHLICTGQSFVAQAGCTASLHENEHVVHLHLFESVCDSMFLEASVDAEARSESDRRQQSAQPMSNRQSQRPPRAGSMYWVSDVNMKRPAIVAASFHLLTNDQASSRTKSLPPFISAALSACSTARASQRHRRCAQGQLVSSRHLAPHRRPSPPCIHAANPKRSNIWKTSTQRRPRMPAARSLGSESRRVLQPSKLVCYAPVIGRHCLAVRVQGPGENTMSTDEYDQCSVLMRETEDGLEDMVQKGNRDMLALDDCLNKKRTAFTTVHALPKLAAKQPNLVDATKSVRRESSIQAL</sequence>
<gene>
    <name evidence="2" type="ORF">BCR44DRAFT_1052150</name>
</gene>
<feature type="region of interest" description="Disordered" evidence="1">
    <location>
        <begin position="51"/>
        <end position="78"/>
    </location>
</feature>
<accession>A0A1Y2HVA8</accession>
<dbReference type="Proteomes" id="UP000193411">
    <property type="component" value="Unassembled WGS sequence"/>
</dbReference>
<evidence type="ECO:0000313" key="2">
    <source>
        <dbReference type="EMBL" id="ORZ37062.1"/>
    </source>
</evidence>
<dbReference type="AlphaFoldDB" id="A0A1Y2HVA8"/>